<feature type="compositionally biased region" description="Polar residues" evidence="1">
    <location>
        <begin position="74"/>
        <end position="93"/>
    </location>
</feature>
<comment type="caution">
    <text evidence="2">The sequence shown here is derived from an EMBL/GenBank/DDBJ whole genome shotgun (WGS) entry which is preliminary data.</text>
</comment>
<dbReference type="OrthoDB" id="8939548at2759"/>
<proteinExistence type="predicted"/>
<dbReference type="AlphaFoldDB" id="A0A4Z2IWQ3"/>
<evidence type="ECO:0000313" key="3">
    <source>
        <dbReference type="Proteomes" id="UP000314294"/>
    </source>
</evidence>
<organism evidence="2 3">
    <name type="scientific">Liparis tanakae</name>
    <name type="common">Tanaka's snailfish</name>
    <dbReference type="NCBI Taxonomy" id="230148"/>
    <lineage>
        <taxon>Eukaryota</taxon>
        <taxon>Metazoa</taxon>
        <taxon>Chordata</taxon>
        <taxon>Craniata</taxon>
        <taxon>Vertebrata</taxon>
        <taxon>Euteleostomi</taxon>
        <taxon>Actinopterygii</taxon>
        <taxon>Neopterygii</taxon>
        <taxon>Teleostei</taxon>
        <taxon>Neoteleostei</taxon>
        <taxon>Acanthomorphata</taxon>
        <taxon>Eupercaria</taxon>
        <taxon>Perciformes</taxon>
        <taxon>Cottioidei</taxon>
        <taxon>Cottales</taxon>
        <taxon>Liparidae</taxon>
        <taxon>Liparis</taxon>
    </lineage>
</organism>
<dbReference type="EMBL" id="SRLO01000041">
    <property type="protein sequence ID" value="TNN82197.1"/>
    <property type="molecule type" value="Genomic_DNA"/>
</dbReference>
<evidence type="ECO:0000313" key="2">
    <source>
        <dbReference type="EMBL" id="TNN82197.1"/>
    </source>
</evidence>
<keyword evidence="3" id="KW-1185">Reference proteome</keyword>
<name>A0A4Z2IWQ3_9TELE</name>
<accession>A0A4Z2IWQ3</accession>
<protein>
    <submittedName>
        <fullName evidence="2">Uncharacterized protein</fullName>
    </submittedName>
</protein>
<sequence>MSVYRRSGQTLQTSEASVSLLSSLATLSTLSLTLLCLPVCRWHRLGRKHQERLKHREHQQDQCSHAHPAAERSPSWTTEPGITLSARGSTVSPHSLGAVFTRGAGRTSSPEKNTHCRSRGTRGSLGARGPSVSLLSRFSLLAFDAWLTERRGYQELQKDQQDQIHPE</sequence>
<feature type="region of interest" description="Disordered" evidence="1">
    <location>
        <begin position="53"/>
        <end position="128"/>
    </location>
</feature>
<gene>
    <name evidence="2" type="ORF">EYF80_007565</name>
</gene>
<reference evidence="2 3" key="1">
    <citation type="submission" date="2019-03" db="EMBL/GenBank/DDBJ databases">
        <title>First draft genome of Liparis tanakae, snailfish: a comprehensive survey of snailfish specific genes.</title>
        <authorList>
            <person name="Kim W."/>
            <person name="Song I."/>
            <person name="Jeong J.-H."/>
            <person name="Kim D."/>
            <person name="Kim S."/>
            <person name="Ryu S."/>
            <person name="Song J.Y."/>
            <person name="Lee S.K."/>
        </authorList>
    </citation>
    <scope>NUCLEOTIDE SEQUENCE [LARGE SCALE GENOMIC DNA]</scope>
    <source>
        <tissue evidence="2">Muscle</tissue>
    </source>
</reference>
<dbReference type="Proteomes" id="UP000314294">
    <property type="component" value="Unassembled WGS sequence"/>
</dbReference>
<evidence type="ECO:0000256" key="1">
    <source>
        <dbReference type="SAM" id="MobiDB-lite"/>
    </source>
</evidence>